<evidence type="ECO:0000259" key="4">
    <source>
        <dbReference type="Pfam" id="PF02576"/>
    </source>
</evidence>
<dbReference type="InterPro" id="IPR035956">
    <property type="entry name" value="RimP_N_sf"/>
</dbReference>
<dbReference type="Gene3D" id="2.30.30.180">
    <property type="entry name" value="Ribosome maturation factor RimP, C-terminal domain"/>
    <property type="match status" value="1"/>
</dbReference>
<dbReference type="Pfam" id="PF02576">
    <property type="entry name" value="RimP_N"/>
    <property type="match status" value="1"/>
</dbReference>
<evidence type="ECO:0000259" key="5">
    <source>
        <dbReference type="Pfam" id="PF17384"/>
    </source>
</evidence>
<reference evidence="7 9" key="1">
    <citation type="journal article" date="2016" name="BMC Genomics">
        <title>Consensus pan-genome assembly of the specialised wine bacterium Oenococcus oeni.</title>
        <authorList>
            <person name="Sternes P.R."/>
            <person name="Borneman A.R."/>
        </authorList>
    </citation>
    <scope>NUCLEOTIDE SEQUENCE [LARGE SCALE GENOMIC DNA]</scope>
    <source>
        <strain evidence="7 9">AWRIB661</strain>
    </source>
</reference>
<dbReference type="Gene3D" id="3.30.300.70">
    <property type="entry name" value="RimP-like superfamily, N-terminal"/>
    <property type="match status" value="1"/>
</dbReference>
<evidence type="ECO:0000313" key="11">
    <source>
        <dbReference type="Proteomes" id="UP001281024"/>
    </source>
</evidence>
<dbReference type="Pfam" id="PF17384">
    <property type="entry name" value="DUF150_C"/>
    <property type="match status" value="1"/>
</dbReference>
<comment type="similarity">
    <text evidence="3">Belongs to the RimP family.</text>
</comment>
<dbReference type="PANTHER" id="PTHR33867">
    <property type="entry name" value="RIBOSOME MATURATION FACTOR RIMP"/>
    <property type="match status" value="1"/>
</dbReference>
<comment type="subcellular location">
    <subcellularLocation>
        <location evidence="3">Cytoplasm</location>
    </subcellularLocation>
</comment>
<evidence type="ECO:0000313" key="7">
    <source>
        <dbReference type="EMBL" id="OIM21863.1"/>
    </source>
</evidence>
<proteinExistence type="inferred from homology"/>
<keyword evidence="1 3" id="KW-0963">Cytoplasm</keyword>
<evidence type="ECO:0000256" key="1">
    <source>
        <dbReference type="ARBA" id="ARBA00022490"/>
    </source>
</evidence>
<sequence>MNLKQIDTIKEKIQPILSEKHLLLWDLSFFGGSPAVLTILIDGQDHQAIRMNQISEVTSLISDALDKVEPDPFPDRYNLDISSPGIDRSIKTDEHLDWALGQPIKLNLFEKIDGSKSAEGILKSFSDLEISLEVSPAEVKNFPREKISKISLNQEA</sequence>
<dbReference type="HAMAP" id="MF_01077">
    <property type="entry name" value="RimP"/>
    <property type="match status" value="1"/>
</dbReference>
<dbReference type="Proteomes" id="UP000181728">
    <property type="component" value="Unassembled WGS sequence"/>
</dbReference>
<feature type="domain" description="Ribosome maturation factor RimP C-terminal" evidence="5">
    <location>
        <begin position="90"/>
        <end position="152"/>
    </location>
</feature>
<protein>
    <recommendedName>
        <fullName evidence="3">Ribosome maturation factor RimP</fullName>
    </recommendedName>
</protein>
<dbReference type="OMA" id="GQKKWQG"/>
<reference evidence="6" key="3">
    <citation type="submission" date="2019-10" db="EMBL/GenBank/DDBJ databases">
        <title>Malate fermentation in French cider.</title>
        <authorList>
            <person name="Cousin F.J."/>
            <person name="Medina Fernandez S."/>
            <person name="Misery B."/>
            <person name="Laplace J.-M."/>
            <person name="Cretenet M."/>
        </authorList>
    </citation>
    <scope>NUCLEOTIDE SEQUENCE</scope>
    <source>
        <strain evidence="6">UCMA15129</strain>
    </source>
</reference>
<accession>A0A483B5X6</accession>
<dbReference type="EMBL" id="LR031358">
    <property type="protein sequence ID" value="VDB97388.1"/>
    <property type="molecule type" value="Genomic_DNA"/>
</dbReference>
<dbReference type="InterPro" id="IPR028989">
    <property type="entry name" value="RimP_N"/>
</dbReference>
<dbReference type="EMBL" id="MLOK01000023">
    <property type="protein sequence ID" value="OIM21863.1"/>
    <property type="molecule type" value="Genomic_DNA"/>
</dbReference>
<evidence type="ECO:0000256" key="2">
    <source>
        <dbReference type="ARBA" id="ARBA00022517"/>
    </source>
</evidence>
<comment type="function">
    <text evidence="3">Required for maturation of 30S ribosomal subunits.</text>
</comment>
<evidence type="ECO:0000313" key="10">
    <source>
        <dbReference type="Proteomes" id="UP000294726"/>
    </source>
</evidence>
<reference evidence="8 10" key="2">
    <citation type="submission" date="2018-08" db="EMBL/GenBank/DDBJ databases">
        <authorList>
            <person name="Lorentzen P. G. S. M."/>
        </authorList>
    </citation>
    <scope>NUCLEOTIDE SEQUENCE [LARGE SCALE GENOMIC DNA]</scope>
    <source>
        <strain evidence="8 10">CRBO_1381</strain>
    </source>
</reference>
<dbReference type="GO" id="GO:0006412">
    <property type="term" value="P:translation"/>
    <property type="evidence" value="ECO:0007669"/>
    <property type="project" value="TreeGrafter"/>
</dbReference>
<dbReference type="GO" id="GO:0005829">
    <property type="term" value="C:cytosol"/>
    <property type="evidence" value="ECO:0007669"/>
    <property type="project" value="TreeGrafter"/>
</dbReference>
<evidence type="ECO:0000313" key="6">
    <source>
        <dbReference type="EMBL" id="MDV7715199.1"/>
    </source>
</evidence>
<dbReference type="SUPFAM" id="SSF75420">
    <property type="entry name" value="YhbC-like, N-terminal domain"/>
    <property type="match status" value="1"/>
</dbReference>
<dbReference type="RefSeq" id="WP_002817836.1">
    <property type="nucleotide sequence ID" value="NZ_CP014324.1"/>
</dbReference>
<dbReference type="GO" id="GO:0000028">
    <property type="term" value="P:ribosomal small subunit assembly"/>
    <property type="evidence" value="ECO:0007669"/>
    <property type="project" value="TreeGrafter"/>
</dbReference>
<gene>
    <name evidence="3 8" type="primary">rimP</name>
    <name evidence="7" type="ORF">ATX59_02055</name>
    <name evidence="6" type="ORF">GA838_05420</name>
    <name evidence="8" type="ORF">OENI_0392</name>
</gene>
<dbReference type="Proteomes" id="UP001281024">
    <property type="component" value="Unassembled WGS sequence"/>
</dbReference>
<dbReference type="SUPFAM" id="SSF74942">
    <property type="entry name" value="YhbC-like, C-terminal domain"/>
    <property type="match status" value="1"/>
</dbReference>
<dbReference type="InterPro" id="IPR028998">
    <property type="entry name" value="RimP_C"/>
</dbReference>
<name>A0A483B5X6_OENOE</name>
<keyword evidence="2 3" id="KW-0690">Ribosome biogenesis</keyword>
<dbReference type="GeneID" id="75065223"/>
<dbReference type="EMBL" id="WERV01000003">
    <property type="protein sequence ID" value="MDV7715199.1"/>
    <property type="molecule type" value="Genomic_DNA"/>
</dbReference>
<dbReference type="InterPro" id="IPR003728">
    <property type="entry name" value="Ribosome_maturation_RimP"/>
</dbReference>
<dbReference type="Proteomes" id="UP000294726">
    <property type="component" value="Chromosome"/>
</dbReference>
<dbReference type="SMR" id="A0A483B5X6"/>
<dbReference type="AlphaFoldDB" id="A0A483B5X6"/>
<dbReference type="InterPro" id="IPR036847">
    <property type="entry name" value="RimP_C_sf"/>
</dbReference>
<organism evidence="6 11">
    <name type="scientific">Oenococcus oeni</name>
    <name type="common">Leuconostoc oenos</name>
    <dbReference type="NCBI Taxonomy" id="1247"/>
    <lineage>
        <taxon>Bacteria</taxon>
        <taxon>Bacillati</taxon>
        <taxon>Bacillota</taxon>
        <taxon>Bacilli</taxon>
        <taxon>Lactobacillales</taxon>
        <taxon>Lactobacillaceae</taxon>
        <taxon>Oenococcus</taxon>
    </lineage>
</organism>
<evidence type="ECO:0000256" key="3">
    <source>
        <dbReference type="HAMAP-Rule" id="MF_01077"/>
    </source>
</evidence>
<feature type="domain" description="Ribosome maturation factor RimP N-terminal" evidence="4">
    <location>
        <begin position="13"/>
        <end position="87"/>
    </location>
</feature>
<dbReference type="PANTHER" id="PTHR33867:SF1">
    <property type="entry name" value="RIBOSOME MATURATION FACTOR RIMP"/>
    <property type="match status" value="1"/>
</dbReference>
<evidence type="ECO:0000313" key="9">
    <source>
        <dbReference type="Proteomes" id="UP000181728"/>
    </source>
</evidence>
<dbReference type="CDD" id="cd01734">
    <property type="entry name" value="YlxS_C"/>
    <property type="match status" value="1"/>
</dbReference>
<evidence type="ECO:0000313" key="8">
    <source>
        <dbReference type="EMBL" id="VDB97388.1"/>
    </source>
</evidence>